<comment type="caution">
    <text evidence="1">The sequence shown here is derived from an EMBL/GenBank/DDBJ whole genome shotgun (WGS) entry which is preliminary data.</text>
</comment>
<dbReference type="EMBL" id="CABITT030000003">
    <property type="protein sequence ID" value="VVA96306.1"/>
    <property type="molecule type" value="Genomic_DNA"/>
</dbReference>
<dbReference type="Proteomes" id="UP000489600">
    <property type="component" value="Unassembled WGS sequence"/>
</dbReference>
<protein>
    <submittedName>
        <fullName evidence="1">Uncharacterized protein</fullName>
    </submittedName>
</protein>
<organism evidence="1 2">
    <name type="scientific">Arabis nemorensis</name>
    <dbReference type="NCBI Taxonomy" id="586526"/>
    <lineage>
        <taxon>Eukaryota</taxon>
        <taxon>Viridiplantae</taxon>
        <taxon>Streptophyta</taxon>
        <taxon>Embryophyta</taxon>
        <taxon>Tracheophyta</taxon>
        <taxon>Spermatophyta</taxon>
        <taxon>Magnoliopsida</taxon>
        <taxon>eudicotyledons</taxon>
        <taxon>Gunneridae</taxon>
        <taxon>Pentapetalae</taxon>
        <taxon>rosids</taxon>
        <taxon>malvids</taxon>
        <taxon>Brassicales</taxon>
        <taxon>Brassicaceae</taxon>
        <taxon>Arabideae</taxon>
        <taxon>Arabis</taxon>
    </lineage>
</organism>
<accession>A0A565B3Q9</accession>
<sequence length="75" mass="8097">MTPYCVSMYVSVPGVRLQNKLKPYTLLMIVALNHGSVGNCPLGGWIRAYGLGIGIYPSRGSAFKAEAVYTTKMPS</sequence>
<gene>
    <name evidence="1" type="ORF">ANE_LOCUS6751</name>
</gene>
<evidence type="ECO:0000313" key="2">
    <source>
        <dbReference type="Proteomes" id="UP000489600"/>
    </source>
</evidence>
<dbReference type="AlphaFoldDB" id="A0A565B3Q9"/>
<keyword evidence="2" id="KW-1185">Reference proteome</keyword>
<evidence type="ECO:0000313" key="1">
    <source>
        <dbReference type="EMBL" id="VVA96306.1"/>
    </source>
</evidence>
<reference evidence="1" key="1">
    <citation type="submission" date="2019-07" db="EMBL/GenBank/DDBJ databases">
        <authorList>
            <person name="Dittberner H."/>
        </authorList>
    </citation>
    <scope>NUCLEOTIDE SEQUENCE [LARGE SCALE GENOMIC DNA]</scope>
</reference>
<dbReference type="OrthoDB" id="1072090at2759"/>
<name>A0A565B3Q9_9BRAS</name>
<proteinExistence type="predicted"/>